<keyword evidence="8" id="KW-1185">Reference proteome</keyword>
<comment type="caution">
    <text evidence="5">The sequence shown here is derived from an EMBL/GenBank/DDBJ whole genome shotgun (WGS) entry which is preliminary data.</text>
</comment>
<dbReference type="Pfam" id="PF05186">
    <property type="entry name" value="Dpy-30"/>
    <property type="match status" value="1"/>
</dbReference>
<reference evidence="5" key="1">
    <citation type="journal article" date="2018" name="BMC Genomics">
        <title>Comparative genomics of the wheat fungal pathogen Pyrenophora tritici-repentis reveals chromosomal variations and genome plasticity.</title>
        <authorList>
            <person name="Moolhuijzen P."/>
            <person name="See P.T."/>
            <person name="Hane J.K."/>
            <person name="Shi G."/>
            <person name="Liu Z."/>
            <person name="Oliver R.P."/>
            <person name="Moffat C.S."/>
        </authorList>
    </citation>
    <scope>NUCLEOTIDE SEQUENCE [LARGE SCALE GENOMIC DNA]</scope>
    <source>
        <strain evidence="5">M4</strain>
    </source>
</reference>
<comment type="similarity">
    <text evidence="2">Belongs to the dpy-30 family.</text>
</comment>
<dbReference type="InterPro" id="IPR007858">
    <property type="entry name" value="Dpy-30_motif"/>
</dbReference>
<evidence type="ECO:0000313" key="7">
    <source>
        <dbReference type="Proteomes" id="UP000245464"/>
    </source>
</evidence>
<dbReference type="EMBL" id="NQIK02000008">
    <property type="protein sequence ID" value="KAF7567199.1"/>
    <property type="molecule type" value="Genomic_DNA"/>
</dbReference>
<dbReference type="AlphaFoldDB" id="A0A2W1EYX4"/>
<gene>
    <name evidence="6" type="ORF">Ptr86124_005582</name>
    <name evidence="5" type="ORF">PtrM4_137900</name>
</gene>
<feature type="region of interest" description="Disordered" evidence="4">
    <location>
        <begin position="1"/>
        <end position="115"/>
    </location>
</feature>
<dbReference type="Proteomes" id="UP000249757">
    <property type="component" value="Unassembled WGS sequence"/>
</dbReference>
<evidence type="ECO:0000313" key="5">
    <source>
        <dbReference type="EMBL" id="KAF7567199.1"/>
    </source>
</evidence>
<proteinExistence type="inferred from homology"/>
<reference evidence="8" key="4">
    <citation type="journal article" date="2022" name="Microb. Genom.">
        <title>A global pangenome for the wheat fungal pathogen Pyrenophora tritici-repentis and prediction of effector protein structural homology.</title>
        <authorList>
            <person name="Moolhuijzen P.M."/>
            <person name="See P.T."/>
            <person name="Shi G."/>
            <person name="Powell H.R."/>
            <person name="Cockram J."/>
            <person name="Jorgensen L.N."/>
            <person name="Benslimane H."/>
            <person name="Strelkov S.E."/>
            <person name="Turner J."/>
            <person name="Liu Z."/>
            <person name="Moffat C.S."/>
        </authorList>
    </citation>
    <scope>NUCLEOTIDE SEQUENCE [LARGE SCALE GENOMIC DNA]</scope>
</reference>
<reference evidence="6" key="2">
    <citation type="submission" date="2021-05" db="EMBL/GenBank/DDBJ databases">
        <authorList>
            <person name="Moolhuijzen P.M."/>
            <person name="Moffat C.S."/>
        </authorList>
    </citation>
    <scope>NUCLEOTIDE SEQUENCE</scope>
    <source>
        <strain evidence="6">86-124</strain>
    </source>
</reference>
<sequence>MAEPSPSNTVQDIDIDPALMNGMTQQAPAEQPSTDVEMADSQPTTDSAAPSLQPTVQTQPPTPSQAPPPAAPSAPTLPTAPTPTPASSRNSPHPPAQAPTQPIPHGSPTRVYLNQHVTPHLLEAMKHLATTEPDKPLKWLSEFLANKSAEIEGP</sequence>
<feature type="compositionally biased region" description="Pro residues" evidence="4">
    <location>
        <begin position="60"/>
        <end position="72"/>
    </location>
</feature>
<keyword evidence="3" id="KW-0539">Nucleus</keyword>
<dbReference type="InterPro" id="IPR049629">
    <property type="entry name" value="DPY30_SDC1_DD"/>
</dbReference>
<dbReference type="GO" id="GO:0005634">
    <property type="term" value="C:nucleus"/>
    <property type="evidence" value="ECO:0007669"/>
    <property type="project" value="UniProtKB-SubCell"/>
</dbReference>
<dbReference type="EMBL" id="NRDI02000006">
    <property type="protein sequence ID" value="KAI1515581.1"/>
    <property type="molecule type" value="Genomic_DNA"/>
</dbReference>
<accession>A0A2W1EYX4</accession>
<evidence type="ECO:0000256" key="3">
    <source>
        <dbReference type="ARBA" id="ARBA00023242"/>
    </source>
</evidence>
<dbReference type="OrthoDB" id="417678at2759"/>
<feature type="compositionally biased region" description="Low complexity" evidence="4">
    <location>
        <begin position="50"/>
        <end position="59"/>
    </location>
</feature>
<evidence type="ECO:0000313" key="6">
    <source>
        <dbReference type="EMBL" id="KAI1515581.1"/>
    </source>
</evidence>
<dbReference type="Proteomes" id="UP000245464">
    <property type="component" value="Chromosome 8"/>
</dbReference>
<evidence type="ECO:0000256" key="1">
    <source>
        <dbReference type="ARBA" id="ARBA00004123"/>
    </source>
</evidence>
<dbReference type="CDD" id="cd22965">
    <property type="entry name" value="DD_DPY30_SDC1"/>
    <property type="match status" value="1"/>
</dbReference>
<feature type="compositionally biased region" description="Polar residues" evidence="4">
    <location>
        <begin position="22"/>
        <end position="34"/>
    </location>
</feature>
<dbReference type="Gene3D" id="1.20.890.10">
    <property type="entry name" value="cAMP-dependent protein kinase regulatory subunit, dimerization-anchoring domain"/>
    <property type="match status" value="1"/>
</dbReference>
<name>A0A2W1EYX4_9PLEO</name>
<evidence type="ECO:0000256" key="2">
    <source>
        <dbReference type="ARBA" id="ARBA00010849"/>
    </source>
</evidence>
<feature type="compositionally biased region" description="Polar residues" evidence="4">
    <location>
        <begin position="1"/>
        <end position="11"/>
    </location>
</feature>
<organism evidence="5 7">
    <name type="scientific">Pyrenophora tritici-repentis</name>
    <dbReference type="NCBI Taxonomy" id="45151"/>
    <lineage>
        <taxon>Eukaryota</taxon>
        <taxon>Fungi</taxon>
        <taxon>Dikarya</taxon>
        <taxon>Ascomycota</taxon>
        <taxon>Pezizomycotina</taxon>
        <taxon>Dothideomycetes</taxon>
        <taxon>Pleosporomycetidae</taxon>
        <taxon>Pleosporales</taxon>
        <taxon>Pleosporineae</taxon>
        <taxon>Pleosporaceae</taxon>
        <taxon>Pyrenophora</taxon>
    </lineage>
</organism>
<protein>
    <submittedName>
        <fullName evidence="6">Dpy-30 motif</fullName>
    </submittedName>
    <submittedName>
        <fullName evidence="5">Dpy-30 multi-domain protein</fullName>
    </submittedName>
</protein>
<evidence type="ECO:0000313" key="8">
    <source>
        <dbReference type="Proteomes" id="UP000249757"/>
    </source>
</evidence>
<evidence type="ECO:0000256" key="4">
    <source>
        <dbReference type="SAM" id="MobiDB-lite"/>
    </source>
</evidence>
<reference evidence="6" key="3">
    <citation type="journal article" date="2022" name="bioRxiv">
        <title>A global pangenome for the wheat fungal pathogen Pyrenophora tritici-repentis and prediction of effector protein structural homology.</title>
        <authorList>
            <person name="Moolhuijzen P."/>
            <person name="See P.T."/>
            <person name="Shi G."/>
            <person name="Powell H.R."/>
            <person name="Cockram J."/>
            <person name="Jorgensen L.N."/>
            <person name="Benslimane H."/>
            <person name="Strelkov S.E."/>
            <person name="Turner J."/>
            <person name="Liu Z."/>
            <person name="Moffat C.S."/>
        </authorList>
    </citation>
    <scope>NUCLEOTIDE SEQUENCE</scope>
    <source>
        <strain evidence="6">86-124</strain>
    </source>
</reference>
<comment type="subcellular location">
    <subcellularLocation>
        <location evidence="1">Nucleus</location>
    </subcellularLocation>
</comment>